<accession>A0AAW9HXU6</accession>
<evidence type="ECO:0000256" key="3">
    <source>
        <dbReference type="ARBA" id="ARBA00022840"/>
    </source>
</evidence>
<dbReference type="Pfam" id="PF08264">
    <property type="entry name" value="Anticodon_1"/>
    <property type="match status" value="1"/>
</dbReference>
<gene>
    <name evidence="7" type="ORF">R6G80_08415</name>
</gene>
<evidence type="ECO:0000313" key="7">
    <source>
        <dbReference type="EMBL" id="MDY5155729.1"/>
    </source>
</evidence>
<keyword evidence="4" id="KW-0648">Protein biosynthesis</keyword>
<sequence>DKVRTDLDTYDIPAACDRVRGFLDVLTNWYVRTSRDRFWNEDHAAFDTLYTALEVLMRVMAPLAPLVTEEIWKGLT</sequence>
<proteinExistence type="predicted"/>
<keyword evidence="5" id="KW-0030">Aminoacyl-tRNA synthetase</keyword>
<reference evidence="7" key="1">
    <citation type="submission" date="2023-10" db="EMBL/GenBank/DDBJ databases">
        <title>Whole Genome based description of the genera Actinobaculum and Actinotignum reveals a complex phylogenetic relationship within the species included in the genus Actinotignum.</title>
        <authorList>
            <person name="Jensen C.S."/>
            <person name="Dargis R."/>
            <person name="Kemp M."/>
            <person name="Christensen J.J."/>
        </authorList>
    </citation>
    <scope>NUCLEOTIDE SEQUENCE</scope>
    <source>
        <strain evidence="7">SLA_B511</strain>
    </source>
</reference>
<dbReference type="PANTHER" id="PTHR42780:SF1">
    <property type="entry name" value="ISOLEUCINE--TRNA LIGASE, CYTOPLASMIC"/>
    <property type="match status" value="1"/>
</dbReference>
<dbReference type="PANTHER" id="PTHR42780">
    <property type="entry name" value="SOLEUCYL-TRNA SYNTHETASE"/>
    <property type="match status" value="1"/>
</dbReference>
<dbReference type="GO" id="GO:0006428">
    <property type="term" value="P:isoleucyl-tRNA aminoacylation"/>
    <property type="evidence" value="ECO:0007669"/>
    <property type="project" value="TreeGrafter"/>
</dbReference>
<keyword evidence="3" id="KW-0067">ATP-binding</keyword>
<dbReference type="GO" id="GO:0005524">
    <property type="term" value="F:ATP binding"/>
    <property type="evidence" value="ECO:0007669"/>
    <property type="project" value="UniProtKB-KW"/>
</dbReference>
<dbReference type="GO" id="GO:0004822">
    <property type="term" value="F:isoleucine-tRNA ligase activity"/>
    <property type="evidence" value="ECO:0007669"/>
    <property type="project" value="InterPro"/>
</dbReference>
<evidence type="ECO:0000259" key="6">
    <source>
        <dbReference type="Pfam" id="PF08264"/>
    </source>
</evidence>
<feature type="domain" description="Methionyl/Valyl/Leucyl/Isoleucyl-tRNA synthetase anticodon-binding" evidence="6">
    <location>
        <begin position="2"/>
        <end position="72"/>
    </location>
</feature>
<evidence type="ECO:0000256" key="4">
    <source>
        <dbReference type="ARBA" id="ARBA00022917"/>
    </source>
</evidence>
<evidence type="ECO:0000256" key="2">
    <source>
        <dbReference type="ARBA" id="ARBA00022741"/>
    </source>
</evidence>
<evidence type="ECO:0000313" key="8">
    <source>
        <dbReference type="Proteomes" id="UP001281731"/>
    </source>
</evidence>
<evidence type="ECO:0000256" key="1">
    <source>
        <dbReference type="ARBA" id="ARBA00022598"/>
    </source>
</evidence>
<keyword evidence="2" id="KW-0547">Nucleotide-binding</keyword>
<dbReference type="Gene3D" id="1.10.730.10">
    <property type="entry name" value="Isoleucyl-tRNA Synthetase, Domain 1"/>
    <property type="match status" value="1"/>
</dbReference>
<dbReference type="EMBL" id="JAWNGC010000097">
    <property type="protein sequence ID" value="MDY5155729.1"/>
    <property type="molecule type" value="Genomic_DNA"/>
</dbReference>
<dbReference type="AlphaFoldDB" id="A0AAW9HXU6"/>
<feature type="non-terminal residue" evidence="7">
    <location>
        <position position="76"/>
    </location>
</feature>
<dbReference type="InterPro" id="IPR009080">
    <property type="entry name" value="tRNAsynth_Ia_anticodon-bd"/>
</dbReference>
<organism evidence="7 8">
    <name type="scientific">Actinotignum urinale</name>
    <dbReference type="NCBI Taxonomy" id="190146"/>
    <lineage>
        <taxon>Bacteria</taxon>
        <taxon>Bacillati</taxon>
        <taxon>Actinomycetota</taxon>
        <taxon>Actinomycetes</taxon>
        <taxon>Actinomycetales</taxon>
        <taxon>Actinomycetaceae</taxon>
        <taxon>Actinotignum</taxon>
    </lineage>
</organism>
<dbReference type="Proteomes" id="UP001281731">
    <property type="component" value="Unassembled WGS sequence"/>
</dbReference>
<keyword evidence="1 7" id="KW-0436">Ligase</keyword>
<name>A0AAW9HXU6_9ACTO</name>
<dbReference type="InterPro" id="IPR023586">
    <property type="entry name" value="Ile-tRNA-ligase_type2"/>
</dbReference>
<dbReference type="InterPro" id="IPR013155">
    <property type="entry name" value="M/V/L/I-tRNA-synth_anticd-bd"/>
</dbReference>
<comment type="caution">
    <text evidence="7">The sequence shown here is derived from an EMBL/GenBank/DDBJ whole genome shotgun (WGS) entry which is preliminary data.</text>
</comment>
<dbReference type="SUPFAM" id="SSF47323">
    <property type="entry name" value="Anticodon-binding domain of a subclass of class I aminoacyl-tRNA synthetases"/>
    <property type="match status" value="1"/>
</dbReference>
<dbReference type="RefSeq" id="WP_320756815.1">
    <property type="nucleotide sequence ID" value="NZ_JAWNGC010000097.1"/>
</dbReference>
<protein>
    <submittedName>
        <fullName evidence="7">Class I tRNA ligase family protein</fullName>
    </submittedName>
</protein>
<evidence type="ECO:0000256" key="5">
    <source>
        <dbReference type="ARBA" id="ARBA00023146"/>
    </source>
</evidence>
<feature type="non-terminal residue" evidence="7">
    <location>
        <position position="1"/>
    </location>
</feature>